<feature type="compositionally biased region" description="Low complexity" evidence="1">
    <location>
        <begin position="96"/>
        <end position="124"/>
    </location>
</feature>
<name>A0A9P4N1Y5_9PLEO</name>
<protein>
    <recommendedName>
        <fullName evidence="2">Rab-GAP TBC domain-containing protein</fullName>
    </recommendedName>
</protein>
<feature type="compositionally biased region" description="Polar residues" evidence="1">
    <location>
        <begin position="224"/>
        <end position="241"/>
    </location>
</feature>
<dbReference type="SUPFAM" id="SSF47923">
    <property type="entry name" value="Ypt/Rab-GAP domain of gyp1p"/>
    <property type="match status" value="2"/>
</dbReference>
<dbReference type="InterPro" id="IPR035969">
    <property type="entry name" value="Rab-GAP_TBC_sf"/>
</dbReference>
<feature type="compositionally biased region" description="Low complexity" evidence="1">
    <location>
        <begin position="338"/>
        <end position="362"/>
    </location>
</feature>
<keyword evidence="4" id="KW-1185">Reference proteome</keyword>
<dbReference type="OrthoDB" id="289721at2759"/>
<feature type="domain" description="Rab-GAP TBC" evidence="2">
    <location>
        <begin position="561"/>
        <end position="763"/>
    </location>
</feature>
<feature type="region of interest" description="Disordered" evidence="1">
    <location>
        <begin position="54"/>
        <end position="79"/>
    </location>
</feature>
<evidence type="ECO:0000256" key="1">
    <source>
        <dbReference type="SAM" id="MobiDB-lite"/>
    </source>
</evidence>
<feature type="compositionally biased region" description="Polar residues" evidence="1">
    <location>
        <begin position="363"/>
        <end position="380"/>
    </location>
</feature>
<proteinExistence type="predicted"/>
<dbReference type="PANTHER" id="PTHR47219:SF15">
    <property type="entry name" value="TBC1 DOMAIN FAMILY MEMBER 12 ISOFORM X1"/>
    <property type="match status" value="1"/>
</dbReference>
<evidence type="ECO:0000259" key="2">
    <source>
        <dbReference type="PROSITE" id="PS50086"/>
    </source>
</evidence>
<dbReference type="GO" id="GO:0031267">
    <property type="term" value="F:small GTPase binding"/>
    <property type="evidence" value="ECO:0007669"/>
    <property type="project" value="TreeGrafter"/>
</dbReference>
<dbReference type="PANTHER" id="PTHR47219">
    <property type="entry name" value="RAB GTPASE-ACTIVATING PROTEIN 1-LIKE"/>
    <property type="match status" value="1"/>
</dbReference>
<evidence type="ECO:0000313" key="3">
    <source>
        <dbReference type="EMBL" id="KAF2259199.1"/>
    </source>
</evidence>
<feature type="region of interest" description="Disordered" evidence="1">
    <location>
        <begin position="95"/>
        <end position="125"/>
    </location>
</feature>
<dbReference type="Gene3D" id="1.10.8.270">
    <property type="entry name" value="putative rabgap domain of human tbc1 domain family member 14 like domains"/>
    <property type="match status" value="1"/>
</dbReference>
<dbReference type="Gene3D" id="1.10.472.80">
    <property type="entry name" value="Ypt/Rab-GAP domain of gyp1p, domain 3"/>
    <property type="match status" value="1"/>
</dbReference>
<dbReference type="EMBL" id="ML986718">
    <property type="protein sequence ID" value="KAF2259199.1"/>
    <property type="molecule type" value="Genomic_DNA"/>
</dbReference>
<feature type="region of interest" description="Disordered" evidence="1">
    <location>
        <begin position="421"/>
        <end position="492"/>
    </location>
</feature>
<dbReference type="GO" id="GO:0005096">
    <property type="term" value="F:GTPase activator activity"/>
    <property type="evidence" value="ECO:0007669"/>
    <property type="project" value="TreeGrafter"/>
</dbReference>
<dbReference type="Gene3D" id="1.10.10.750">
    <property type="entry name" value="Ypt/Rab-GAP domain of gyp1p, domain 1"/>
    <property type="match status" value="1"/>
</dbReference>
<feature type="compositionally biased region" description="Polar residues" evidence="1">
    <location>
        <begin position="203"/>
        <end position="216"/>
    </location>
</feature>
<feature type="compositionally biased region" description="Acidic residues" evidence="1">
    <location>
        <begin position="301"/>
        <end position="312"/>
    </location>
</feature>
<dbReference type="AlphaFoldDB" id="A0A9P4N1Y5"/>
<gene>
    <name evidence="3" type="ORF">CC78DRAFT_548553</name>
</gene>
<sequence length="818" mass="91228">MPTTLFVQQQLPPPFEHEDDCDVHYLHHSNALYIISEHEYVRSLIPSAAQRELRVKAPPDHRTPRRIGPPLRKLNVSKPPRPLMATLTYASEVHMGLPGAPGSPPGLSNSKSSKSSSFHSTSLSDIMGPSDMSHFEDINLDDLQGAFAPAAFPMPNSPSNRVVFEAPRSSIASKGGAPHSHGAVHSFRDLTGGSKPRYPSLKGQINTAVRQQSQLNAPPRSSRRVLTSPSAPSLTNITNFHSSGRRSRSPSPSNPQTFPSAPRTLSRRSSRNLEVSPAPSFGSRRQSWQHSARKSVKELEAECDDEDDEVPEDAFIWNVPISPRPAQERSPAASACNSPPQRTSPPTSRPTSLKLSSSKSSPAVSTKQFSQPPSPNSINSEDLPPQPLTRQRTNTWEDTYTSLDPDAKKLTEALENFQAEIEKEQEVKRQLPGLSRSTSVDQPKAVKTKSLPPLRKSDPLIDPFQPSVEKQKYLSRTRPSWLPPKDPKEEKKHLKEYQKMLARIQESERLEAERQEREKIAREKAERVKAEYWEALLLPNWAREMSSSESKSRHRKMWWNGVPPKLRGVVWQKAIGNDLEISETTFRIALEKANAQIKSSPDEGLSTRLPSMIESTKLVFPDLKMFAPKSETSEEQPYHQDLVNICLAYASYRSDVDILAGIHYIAGLFLLQMSPVHTFSTLCNLLNRPLPLSFLVRDHNAITAAYDTTLSALHKKYPNLAARLQDLRVEPNDYLKPMFEMLFCGRLGVEHAARVMDVYAVEGDKIPPRVAVGVLGLLEGKLLGDGREMIVETITKAQISRNPDEFMGVVYEAGKSSS</sequence>
<dbReference type="Proteomes" id="UP000800093">
    <property type="component" value="Unassembled WGS sequence"/>
</dbReference>
<dbReference type="Pfam" id="PF00566">
    <property type="entry name" value="RabGAP-TBC"/>
    <property type="match status" value="1"/>
</dbReference>
<dbReference type="InterPro" id="IPR050302">
    <property type="entry name" value="Rab_GAP_TBC_domain"/>
</dbReference>
<organism evidence="3 4">
    <name type="scientific">Lojkania enalia</name>
    <dbReference type="NCBI Taxonomy" id="147567"/>
    <lineage>
        <taxon>Eukaryota</taxon>
        <taxon>Fungi</taxon>
        <taxon>Dikarya</taxon>
        <taxon>Ascomycota</taxon>
        <taxon>Pezizomycotina</taxon>
        <taxon>Dothideomycetes</taxon>
        <taxon>Pleosporomycetidae</taxon>
        <taxon>Pleosporales</taxon>
        <taxon>Pleosporales incertae sedis</taxon>
        <taxon>Lojkania</taxon>
    </lineage>
</organism>
<dbReference type="PROSITE" id="PS50086">
    <property type="entry name" value="TBC_RABGAP"/>
    <property type="match status" value="1"/>
</dbReference>
<dbReference type="SMART" id="SM00164">
    <property type="entry name" value="TBC"/>
    <property type="match status" value="1"/>
</dbReference>
<evidence type="ECO:0000313" key="4">
    <source>
        <dbReference type="Proteomes" id="UP000800093"/>
    </source>
</evidence>
<feature type="region of interest" description="Disordered" evidence="1">
    <location>
        <begin position="170"/>
        <end position="407"/>
    </location>
</feature>
<dbReference type="InterPro" id="IPR000195">
    <property type="entry name" value="Rab-GAP-TBC_dom"/>
</dbReference>
<comment type="caution">
    <text evidence="3">The sequence shown here is derived from an EMBL/GenBank/DDBJ whole genome shotgun (WGS) entry which is preliminary data.</text>
</comment>
<reference evidence="4" key="1">
    <citation type="journal article" date="2020" name="Stud. Mycol.">
        <title>101 Dothideomycetes genomes: A test case for predicting lifestyles and emergence of pathogens.</title>
        <authorList>
            <person name="Haridas S."/>
            <person name="Albert R."/>
            <person name="Binder M."/>
            <person name="Bloem J."/>
            <person name="LaButti K."/>
            <person name="Salamov A."/>
            <person name="Andreopoulos B."/>
            <person name="Baker S."/>
            <person name="Barry K."/>
            <person name="Bills G."/>
            <person name="Bluhm B."/>
            <person name="Cannon C."/>
            <person name="Castanera R."/>
            <person name="Culley D."/>
            <person name="Daum C."/>
            <person name="Ezra D."/>
            <person name="Gonzalez J."/>
            <person name="Henrissat B."/>
            <person name="Kuo A."/>
            <person name="Liang C."/>
            <person name="Lipzen A."/>
            <person name="Lutzoni F."/>
            <person name="Magnuson J."/>
            <person name="Mondo S."/>
            <person name="Nolan M."/>
            <person name="Ohm R."/>
            <person name="Pangilinan J."/>
            <person name="Park H.-J."/>
            <person name="Ramirez L."/>
            <person name="Alfaro M."/>
            <person name="Sun H."/>
            <person name="Tritt A."/>
            <person name="Yoshinaga Y."/>
            <person name="Zwiers L.-H."/>
            <person name="Turgeon B."/>
            <person name="Goodwin S."/>
            <person name="Spatafora J."/>
            <person name="Crous P."/>
            <person name="Grigoriev I."/>
        </authorList>
    </citation>
    <scope>NUCLEOTIDE SEQUENCE [LARGE SCALE GENOMIC DNA]</scope>
    <source>
        <strain evidence="4">CBS 304.66</strain>
    </source>
</reference>
<accession>A0A9P4N1Y5</accession>
<feature type="compositionally biased region" description="Polar residues" evidence="1">
    <location>
        <begin position="388"/>
        <end position="402"/>
    </location>
</feature>